<accession>A0A815MYB3</accession>
<feature type="region of interest" description="Disordered" evidence="1">
    <location>
        <begin position="65"/>
        <end position="84"/>
    </location>
</feature>
<sequence length="112" mass="12553">MRSGELLLAKFQDKKASGEKEIFVIDSKGVAGKSAIERYEKEDFLKSYVKDTLEATGVVRKSEITVTPKQKRSSSTNSADRSPKVMLTTTIQHFQIKPTSVLNQIVIYRDDA</sequence>
<dbReference type="AlphaFoldDB" id="A0A815MYB3"/>
<comment type="caution">
    <text evidence="2">The sequence shown here is derived from an EMBL/GenBank/DDBJ whole genome shotgun (WGS) entry which is preliminary data.</text>
</comment>
<dbReference type="EMBL" id="CAJNOJ010000389">
    <property type="protein sequence ID" value="CAF1429261.1"/>
    <property type="molecule type" value="Genomic_DNA"/>
</dbReference>
<dbReference type="OrthoDB" id="10067793at2759"/>
<feature type="compositionally biased region" description="Polar residues" evidence="1">
    <location>
        <begin position="65"/>
        <end position="80"/>
    </location>
</feature>
<evidence type="ECO:0000256" key="1">
    <source>
        <dbReference type="SAM" id="MobiDB-lite"/>
    </source>
</evidence>
<evidence type="ECO:0000313" key="2">
    <source>
        <dbReference type="EMBL" id="CAF1429261.1"/>
    </source>
</evidence>
<organism evidence="2 3">
    <name type="scientific">Adineta ricciae</name>
    <name type="common">Rotifer</name>
    <dbReference type="NCBI Taxonomy" id="249248"/>
    <lineage>
        <taxon>Eukaryota</taxon>
        <taxon>Metazoa</taxon>
        <taxon>Spiralia</taxon>
        <taxon>Gnathifera</taxon>
        <taxon>Rotifera</taxon>
        <taxon>Eurotatoria</taxon>
        <taxon>Bdelloidea</taxon>
        <taxon>Adinetida</taxon>
        <taxon>Adinetidae</taxon>
        <taxon>Adineta</taxon>
    </lineage>
</organism>
<dbReference type="Proteomes" id="UP000663852">
    <property type="component" value="Unassembled WGS sequence"/>
</dbReference>
<name>A0A815MYB3_ADIRI</name>
<gene>
    <name evidence="2" type="ORF">EDS130_LOCUS38087</name>
</gene>
<proteinExistence type="predicted"/>
<protein>
    <submittedName>
        <fullName evidence="2">Uncharacterized protein</fullName>
    </submittedName>
</protein>
<reference evidence="2" key="1">
    <citation type="submission" date="2021-02" db="EMBL/GenBank/DDBJ databases">
        <authorList>
            <person name="Nowell W R."/>
        </authorList>
    </citation>
    <scope>NUCLEOTIDE SEQUENCE</scope>
</reference>
<evidence type="ECO:0000313" key="3">
    <source>
        <dbReference type="Proteomes" id="UP000663852"/>
    </source>
</evidence>